<feature type="compositionally biased region" description="Polar residues" evidence="1">
    <location>
        <begin position="1"/>
        <end position="12"/>
    </location>
</feature>
<organism evidence="2 3">
    <name type="scientific">Rubus argutus</name>
    <name type="common">Southern blackberry</name>
    <dbReference type="NCBI Taxonomy" id="59490"/>
    <lineage>
        <taxon>Eukaryota</taxon>
        <taxon>Viridiplantae</taxon>
        <taxon>Streptophyta</taxon>
        <taxon>Embryophyta</taxon>
        <taxon>Tracheophyta</taxon>
        <taxon>Spermatophyta</taxon>
        <taxon>Magnoliopsida</taxon>
        <taxon>eudicotyledons</taxon>
        <taxon>Gunneridae</taxon>
        <taxon>Pentapetalae</taxon>
        <taxon>rosids</taxon>
        <taxon>fabids</taxon>
        <taxon>Rosales</taxon>
        <taxon>Rosaceae</taxon>
        <taxon>Rosoideae</taxon>
        <taxon>Rosoideae incertae sedis</taxon>
        <taxon>Rubus</taxon>
    </lineage>
</organism>
<comment type="caution">
    <text evidence="2">The sequence shown here is derived from an EMBL/GenBank/DDBJ whole genome shotgun (WGS) entry which is preliminary data.</text>
</comment>
<protein>
    <submittedName>
        <fullName evidence="2">Uncharacterized protein</fullName>
    </submittedName>
</protein>
<sequence length="108" mass="12761">MAQGQTARSGHGQNERRGQNWHGAVSAEKRSTGSMDQRWFEVQRETPRKNAAGLEIATVWIGERTTRKRWRRDGQRKRHGSMAGHGREDWVDAVRIELQFWRHEQRWV</sequence>
<evidence type="ECO:0000313" key="2">
    <source>
        <dbReference type="EMBL" id="KAK9900999.1"/>
    </source>
</evidence>
<accession>A0AAW1VJQ2</accession>
<feature type="region of interest" description="Disordered" evidence="1">
    <location>
        <begin position="1"/>
        <end position="37"/>
    </location>
</feature>
<reference evidence="2 3" key="1">
    <citation type="journal article" date="2023" name="G3 (Bethesda)">
        <title>A chromosome-length genome assembly and annotation of blackberry (Rubus argutus, cv. 'Hillquist').</title>
        <authorList>
            <person name="Bruna T."/>
            <person name="Aryal R."/>
            <person name="Dudchenko O."/>
            <person name="Sargent D.J."/>
            <person name="Mead D."/>
            <person name="Buti M."/>
            <person name="Cavallini A."/>
            <person name="Hytonen T."/>
            <person name="Andres J."/>
            <person name="Pham M."/>
            <person name="Weisz D."/>
            <person name="Mascagni F."/>
            <person name="Usai G."/>
            <person name="Natali L."/>
            <person name="Bassil N."/>
            <person name="Fernandez G.E."/>
            <person name="Lomsadze A."/>
            <person name="Armour M."/>
            <person name="Olukolu B."/>
            <person name="Poorten T."/>
            <person name="Britton C."/>
            <person name="Davik J."/>
            <person name="Ashrafi H."/>
            <person name="Aiden E.L."/>
            <person name="Borodovsky M."/>
            <person name="Worthington M."/>
        </authorList>
    </citation>
    <scope>NUCLEOTIDE SEQUENCE [LARGE SCALE GENOMIC DNA]</scope>
    <source>
        <strain evidence="2">PI 553951</strain>
    </source>
</reference>
<evidence type="ECO:0000256" key="1">
    <source>
        <dbReference type="SAM" id="MobiDB-lite"/>
    </source>
</evidence>
<name>A0AAW1VJQ2_RUBAR</name>
<gene>
    <name evidence="2" type="ORF">M0R45_002332</name>
</gene>
<dbReference type="AlphaFoldDB" id="A0AAW1VJQ2"/>
<dbReference type="EMBL" id="JBEDUW010000344">
    <property type="protein sequence ID" value="KAK9900999.1"/>
    <property type="molecule type" value="Genomic_DNA"/>
</dbReference>
<evidence type="ECO:0000313" key="3">
    <source>
        <dbReference type="Proteomes" id="UP001457282"/>
    </source>
</evidence>
<keyword evidence="3" id="KW-1185">Reference proteome</keyword>
<proteinExistence type="predicted"/>
<dbReference type="Proteomes" id="UP001457282">
    <property type="component" value="Unassembled WGS sequence"/>
</dbReference>